<dbReference type="Gene3D" id="3.40.50.300">
    <property type="entry name" value="P-loop containing nucleotide triphosphate hydrolases"/>
    <property type="match status" value="1"/>
</dbReference>
<accession>A0A5P0YZL7</accession>
<evidence type="ECO:0000313" key="1">
    <source>
        <dbReference type="EMBL" id="MQS05570.1"/>
    </source>
</evidence>
<reference evidence="1 2" key="1">
    <citation type="submission" date="2019-10" db="EMBL/GenBank/DDBJ databases">
        <title>Streptomyces sp. nov., a novel actinobacterium isolated from alkaline environment.</title>
        <authorList>
            <person name="Golinska P."/>
        </authorList>
    </citation>
    <scope>NUCLEOTIDE SEQUENCE [LARGE SCALE GENOMIC DNA]</scope>
    <source>
        <strain evidence="1 2">OF1</strain>
    </source>
</reference>
<keyword evidence="2" id="KW-1185">Reference proteome</keyword>
<protein>
    <submittedName>
        <fullName evidence="1">Uncharacterized protein</fullName>
    </submittedName>
</protein>
<dbReference type="AlphaFoldDB" id="A0A5P0YZL7"/>
<proteinExistence type="predicted"/>
<comment type="caution">
    <text evidence="1">The sequence shown here is derived from an EMBL/GenBank/DDBJ whole genome shotgun (WGS) entry which is preliminary data.</text>
</comment>
<sequence length="67" mass="7042">SGANPLNPLLEYLPFARDVGLRLILARSSAGASRSSFEPVMQRTKELGAQGLILSGDPGEGPLMGNF</sequence>
<dbReference type="RefSeq" id="WP_153507828.1">
    <property type="nucleotide sequence ID" value="NZ_VJYK02000716.1"/>
</dbReference>
<dbReference type="InterPro" id="IPR027417">
    <property type="entry name" value="P-loop_NTPase"/>
</dbReference>
<dbReference type="EMBL" id="VJYK02000716">
    <property type="protein sequence ID" value="MQS05570.1"/>
    <property type="molecule type" value="Genomic_DNA"/>
</dbReference>
<gene>
    <name evidence="1" type="ORF">FNX44_027830</name>
</gene>
<evidence type="ECO:0000313" key="2">
    <source>
        <dbReference type="Proteomes" id="UP000320857"/>
    </source>
</evidence>
<dbReference type="Proteomes" id="UP000320857">
    <property type="component" value="Unassembled WGS sequence"/>
</dbReference>
<feature type="non-terminal residue" evidence="1">
    <location>
        <position position="67"/>
    </location>
</feature>
<organism evidence="1 2">
    <name type="scientific">Streptomyces alkaliterrae</name>
    <dbReference type="NCBI Taxonomy" id="2213162"/>
    <lineage>
        <taxon>Bacteria</taxon>
        <taxon>Bacillati</taxon>
        <taxon>Actinomycetota</taxon>
        <taxon>Actinomycetes</taxon>
        <taxon>Kitasatosporales</taxon>
        <taxon>Streptomycetaceae</taxon>
        <taxon>Streptomyces</taxon>
    </lineage>
</organism>
<feature type="non-terminal residue" evidence="1">
    <location>
        <position position="1"/>
    </location>
</feature>
<name>A0A5P0YZL7_9ACTN</name>